<sequence length="771" mass="86634">MRQTLKSLKDEINALESERASGAATGDYKEQGKDSEGDATMEDAVLSPLQKEKRLQKKQLEKLNNYVGSYDNTGINSKAKIHKLTSLSYSTRQMKFKWLPTHMWQAKRSKIVKRWGWNLVYTPTQKCFRNTSRMSRLKGCLAWDTSYVNTAILNCHYGDNENGDDEKIKVLKKIVGQLTNGAASRRKVMKVGSFWEGYFQLDSEVLCHGQVFWNTVKSKSDEYSTGSVLQAVLRIHPSVYDQIMDHLLKETADFEFLTLHDCKYSIGSIKLSGPKALSALQSLLYVQSTSDNKQQKSNTSYKFWRQFANINDTTTLPSNIQFAFHVDDPRLVTRPLKTPRRKTNANDLLDSIITLKQSPSKAIDSNAMNNLLSFEGRHESYNKQASLKQLGRERRYNPGVPVNATHSSRCIPVIINKSTTAASAKNTTGVTSYEVIMPWFWIMSFWYQLMHIPHVLPAGLKQWHQLQFEKGVVCGTGCTEDETFTRVGYAESLIKMQENERKWLRRPVSKRVAYDKLVLGVTTSTSGGIGKLQRRHVGEAGSPFGCDWRYLQLLRGLLKTLNDYEADVAKGGNNNGRGMIKGTRFNDKLERVINSKRSVFEAIKDIQEADKLKQKKSDYKLKQLPITLLPIKTETVDTNVTATTSTPPPPTASYVGQHQLQVKPIHFKCISTGHIKDNARIYQIPTPSTSSSSISDSLDQIDKEHLIGFVTSATFNLTQGGCTGVGFIDAGFNSSGSAGGDANRERQFVLVRNVGSASWHLAEYEVVDIAL</sequence>
<keyword evidence="2" id="KW-1185">Reference proteome</keyword>
<name>A0ACB5T0Z9_AMBMO</name>
<gene>
    <name evidence="1" type="ORF">Amon02_000347200</name>
</gene>
<proteinExistence type="predicted"/>
<evidence type="ECO:0000313" key="2">
    <source>
        <dbReference type="Proteomes" id="UP001165064"/>
    </source>
</evidence>
<dbReference type="Proteomes" id="UP001165064">
    <property type="component" value="Unassembled WGS sequence"/>
</dbReference>
<organism evidence="1 2">
    <name type="scientific">Ambrosiozyma monospora</name>
    <name type="common">Yeast</name>
    <name type="synonym">Endomycopsis monosporus</name>
    <dbReference type="NCBI Taxonomy" id="43982"/>
    <lineage>
        <taxon>Eukaryota</taxon>
        <taxon>Fungi</taxon>
        <taxon>Dikarya</taxon>
        <taxon>Ascomycota</taxon>
        <taxon>Saccharomycotina</taxon>
        <taxon>Pichiomycetes</taxon>
        <taxon>Pichiales</taxon>
        <taxon>Pichiaceae</taxon>
        <taxon>Ambrosiozyma</taxon>
    </lineage>
</organism>
<comment type="caution">
    <text evidence="1">The sequence shown here is derived from an EMBL/GenBank/DDBJ whole genome shotgun (WGS) entry which is preliminary data.</text>
</comment>
<reference evidence="1" key="1">
    <citation type="submission" date="2023-04" db="EMBL/GenBank/DDBJ databases">
        <title>Ambrosiozyma monospora NBRC 10751.</title>
        <authorList>
            <person name="Ichikawa N."/>
            <person name="Sato H."/>
            <person name="Tonouchi N."/>
        </authorList>
    </citation>
    <scope>NUCLEOTIDE SEQUENCE</scope>
    <source>
        <strain evidence="1">NBRC 10751</strain>
    </source>
</reference>
<evidence type="ECO:0000313" key="1">
    <source>
        <dbReference type="EMBL" id="GME78494.1"/>
    </source>
</evidence>
<dbReference type="EMBL" id="BSXS01002216">
    <property type="protein sequence ID" value="GME78494.1"/>
    <property type="molecule type" value="Genomic_DNA"/>
</dbReference>
<accession>A0ACB5T0Z9</accession>
<protein>
    <submittedName>
        <fullName evidence="1">Unnamed protein product</fullName>
    </submittedName>
</protein>